<dbReference type="Proteomes" id="UP000085678">
    <property type="component" value="Unplaced"/>
</dbReference>
<evidence type="ECO:0000313" key="9">
    <source>
        <dbReference type="RefSeq" id="XP_013420801.1"/>
    </source>
</evidence>
<dbReference type="GO" id="GO:0000139">
    <property type="term" value="C:Golgi membrane"/>
    <property type="evidence" value="ECO:0007669"/>
    <property type="project" value="TreeGrafter"/>
</dbReference>
<feature type="transmembrane region" description="Helical" evidence="7">
    <location>
        <begin position="43"/>
        <end position="61"/>
    </location>
</feature>
<dbReference type="AlphaFoldDB" id="A0A1S3KEY5"/>
<dbReference type="RefSeq" id="XP_013420801.1">
    <property type="nucleotide sequence ID" value="XM_013565347.1"/>
</dbReference>
<dbReference type="GO" id="GO:0030134">
    <property type="term" value="C:COPII-coated ER to Golgi transport vesicle"/>
    <property type="evidence" value="ECO:0007669"/>
    <property type="project" value="TreeGrafter"/>
</dbReference>
<evidence type="ECO:0000256" key="5">
    <source>
        <dbReference type="ARBA" id="ARBA00022989"/>
    </source>
</evidence>
<dbReference type="GO" id="GO:0006888">
    <property type="term" value="P:endoplasmic reticulum to Golgi vesicle-mediated transport"/>
    <property type="evidence" value="ECO:0007669"/>
    <property type="project" value="InterPro"/>
</dbReference>
<dbReference type="InterPro" id="IPR007277">
    <property type="entry name" value="Svp26/Tex261"/>
</dbReference>
<dbReference type="GeneID" id="106181080"/>
<proteinExistence type="inferred from homology"/>
<dbReference type="OMA" id="TMGTEPV"/>
<dbReference type="Pfam" id="PF04148">
    <property type="entry name" value="Erv26"/>
    <property type="match status" value="1"/>
</dbReference>
<evidence type="ECO:0000256" key="6">
    <source>
        <dbReference type="ARBA" id="ARBA00023136"/>
    </source>
</evidence>
<dbReference type="GO" id="GO:0097020">
    <property type="term" value="F:COPII receptor activity"/>
    <property type="evidence" value="ECO:0007669"/>
    <property type="project" value="InterPro"/>
</dbReference>
<evidence type="ECO:0000313" key="8">
    <source>
        <dbReference type="Proteomes" id="UP000085678"/>
    </source>
</evidence>
<feature type="transmembrane region" description="Helical" evidence="7">
    <location>
        <begin position="96"/>
        <end position="120"/>
    </location>
</feature>
<dbReference type="KEGG" id="lak:106181080"/>
<evidence type="ECO:0000256" key="2">
    <source>
        <dbReference type="ARBA" id="ARBA00008096"/>
    </source>
</evidence>
<sequence length="203" mass="23111">MWFMVLLSWLAFVVQLCFLTLAIAAGLYYLAELVEEYTTMTGKILKYLIVISTCVYVGLLLFEDLPFSLIALGLLSNGVYYLMLNTFPVIEFTSPTFLAGIALLFINHYLAFSHFATVWYPFSEVLGFFTICLWLVPFGYFVSLSANENVLPTISDKTERDETTDEGDIVTSYFKRKSKKIGLLSFLKSAQETILPQRVKKSY</sequence>
<feature type="transmembrane region" description="Helical" evidence="7">
    <location>
        <begin position="67"/>
        <end position="84"/>
    </location>
</feature>
<keyword evidence="8" id="KW-1185">Reference proteome</keyword>
<dbReference type="GO" id="GO:0005789">
    <property type="term" value="C:endoplasmic reticulum membrane"/>
    <property type="evidence" value="ECO:0007669"/>
    <property type="project" value="TreeGrafter"/>
</dbReference>
<comment type="similarity">
    <text evidence="2">Belongs to the SVP26 family.</text>
</comment>
<reference evidence="9" key="1">
    <citation type="submission" date="2025-08" db="UniProtKB">
        <authorList>
            <consortium name="RefSeq"/>
        </authorList>
    </citation>
    <scope>IDENTIFICATION</scope>
    <source>
        <tissue evidence="9">Gonads</tissue>
    </source>
</reference>
<gene>
    <name evidence="9" type="primary">LOC106181080</name>
</gene>
<dbReference type="PANTHER" id="PTHR13144">
    <property type="entry name" value="TEX261 PROTEIN"/>
    <property type="match status" value="1"/>
</dbReference>
<dbReference type="FunCoup" id="A0A1S3KEY5">
    <property type="interactions" value="1500"/>
</dbReference>
<name>A0A1S3KEY5_LINAN</name>
<evidence type="ECO:0000256" key="3">
    <source>
        <dbReference type="ARBA" id="ARBA00017877"/>
    </source>
</evidence>
<accession>A0A1S3KEY5</accession>
<keyword evidence="6 7" id="KW-0472">Membrane</keyword>
<organism evidence="8 9">
    <name type="scientific">Lingula anatina</name>
    <name type="common">Brachiopod</name>
    <name type="synonym">Lingula unguis</name>
    <dbReference type="NCBI Taxonomy" id="7574"/>
    <lineage>
        <taxon>Eukaryota</taxon>
        <taxon>Metazoa</taxon>
        <taxon>Spiralia</taxon>
        <taxon>Lophotrochozoa</taxon>
        <taxon>Brachiopoda</taxon>
        <taxon>Linguliformea</taxon>
        <taxon>Lingulata</taxon>
        <taxon>Lingulida</taxon>
        <taxon>Linguloidea</taxon>
        <taxon>Lingulidae</taxon>
        <taxon>Lingula</taxon>
    </lineage>
</organism>
<comment type="subcellular location">
    <subcellularLocation>
        <location evidence="1">Membrane</location>
        <topology evidence="1">Multi-pass membrane protein</topology>
    </subcellularLocation>
</comment>
<protein>
    <recommendedName>
        <fullName evidence="3">Protein TEX261</fullName>
    </recommendedName>
</protein>
<evidence type="ECO:0000256" key="1">
    <source>
        <dbReference type="ARBA" id="ARBA00004141"/>
    </source>
</evidence>
<keyword evidence="4 7" id="KW-0812">Transmembrane</keyword>
<evidence type="ECO:0000256" key="7">
    <source>
        <dbReference type="SAM" id="Phobius"/>
    </source>
</evidence>
<dbReference type="OrthoDB" id="28257at2759"/>
<feature type="transmembrane region" description="Helical" evidence="7">
    <location>
        <begin position="126"/>
        <end position="146"/>
    </location>
</feature>
<feature type="transmembrane region" description="Helical" evidence="7">
    <location>
        <begin position="6"/>
        <end position="31"/>
    </location>
</feature>
<dbReference type="STRING" id="7574.A0A1S3KEY5"/>
<evidence type="ECO:0000256" key="4">
    <source>
        <dbReference type="ARBA" id="ARBA00022692"/>
    </source>
</evidence>
<dbReference type="InParanoid" id="A0A1S3KEY5"/>
<keyword evidence="5 7" id="KW-1133">Transmembrane helix</keyword>
<dbReference type="PANTHER" id="PTHR13144:SF0">
    <property type="entry name" value="PROTEIN TEX261"/>
    <property type="match status" value="1"/>
</dbReference>